<accession>A0A2M4D166</accession>
<dbReference type="Pfam" id="PF13873">
    <property type="entry name" value="Myb_DNA-bind_5"/>
    <property type="match status" value="1"/>
</dbReference>
<dbReference type="GO" id="GO:0003677">
    <property type="term" value="F:DNA binding"/>
    <property type="evidence" value="ECO:0007669"/>
    <property type="project" value="UniProtKB-KW"/>
</dbReference>
<feature type="coiled-coil region" evidence="7">
    <location>
        <begin position="210"/>
        <end position="248"/>
    </location>
</feature>
<dbReference type="VEuPathDB" id="VectorBase:ADAC003720"/>
<feature type="domain" description="Myb/SANT-like DNA-binding" evidence="8">
    <location>
        <begin position="13"/>
        <end position="75"/>
    </location>
</feature>
<evidence type="ECO:0000313" key="9">
    <source>
        <dbReference type="EMBL" id="MBW70828.1"/>
    </source>
</evidence>
<proteinExistence type="predicted"/>
<evidence type="ECO:0000256" key="2">
    <source>
        <dbReference type="ARBA" id="ARBA00016807"/>
    </source>
</evidence>
<dbReference type="AlphaFoldDB" id="A0A2M4D166"/>
<evidence type="ECO:0000256" key="5">
    <source>
        <dbReference type="ARBA" id="ARBA00023163"/>
    </source>
</evidence>
<reference evidence="9" key="1">
    <citation type="submission" date="2018-01" db="EMBL/GenBank/DDBJ databases">
        <title>An insight into the sialome of Amazonian anophelines.</title>
        <authorList>
            <person name="Ribeiro J.M."/>
            <person name="Scarpassa V."/>
            <person name="Calvo E."/>
        </authorList>
    </citation>
    <scope>NUCLEOTIDE SEQUENCE</scope>
</reference>
<evidence type="ECO:0000256" key="7">
    <source>
        <dbReference type="SAM" id="Coils"/>
    </source>
</evidence>
<protein>
    <recommendedName>
        <fullName evidence="2">Regulatory protein zeste</fullName>
    </recommendedName>
</protein>
<keyword evidence="5" id="KW-0804">Transcription</keyword>
<evidence type="ECO:0000256" key="4">
    <source>
        <dbReference type="ARBA" id="ARBA00023125"/>
    </source>
</evidence>
<dbReference type="EMBL" id="GGFL01006650">
    <property type="protein sequence ID" value="MBW70828.1"/>
    <property type="molecule type" value="Transcribed_RNA"/>
</dbReference>
<sequence>MPTHRTTNALQFQRLVQLMKKHIDLARGVYTNVPGETNKRWNVIASELNSLGPPTRNGHQWQKVWIDTKGRVKKILRLNKAELKSTKSDIKNIKQLTPLQREIDELLSLSRLVNASEDSLDTDHTTMEEVKPQPTDPEVLDQLINGTRQSFEPIEITTVDPLQFFQTTHQPQDDSKTLEKRVTLLKKQTKIQEETLQRFTQIQENTCEIAKSLHKLVDAQERRNQILEAELELKRRKLELKEKELIRNVSQSY</sequence>
<evidence type="ECO:0000256" key="3">
    <source>
        <dbReference type="ARBA" id="ARBA00023015"/>
    </source>
</evidence>
<evidence type="ECO:0000256" key="6">
    <source>
        <dbReference type="ARBA" id="ARBA00025466"/>
    </source>
</evidence>
<comment type="function">
    <text evidence="6">Involved in transvection phenomena (= synapsis-dependent gene expression), where the synaptic pairing of chromosomes carrying genes with which zeste interacts influences the expression of these genes. Zeste binds to DNA and stimulates transcription from a nearby promoter.</text>
</comment>
<dbReference type="InterPro" id="IPR028002">
    <property type="entry name" value="Myb_DNA-bind_5"/>
</dbReference>
<comment type="subunit">
    <text evidence="1">Self-associates forming complexes of several hundred monomers.</text>
</comment>
<keyword evidence="3" id="KW-0805">Transcription regulation</keyword>
<evidence type="ECO:0000259" key="8">
    <source>
        <dbReference type="Pfam" id="PF13873"/>
    </source>
</evidence>
<keyword evidence="7" id="KW-0175">Coiled coil</keyword>
<dbReference type="VEuPathDB" id="VectorBase:ADAR2_005099"/>
<keyword evidence="4" id="KW-0238">DNA-binding</keyword>
<organism evidence="9">
    <name type="scientific">Anopheles darlingi</name>
    <name type="common">Mosquito</name>
    <dbReference type="NCBI Taxonomy" id="43151"/>
    <lineage>
        <taxon>Eukaryota</taxon>
        <taxon>Metazoa</taxon>
        <taxon>Ecdysozoa</taxon>
        <taxon>Arthropoda</taxon>
        <taxon>Hexapoda</taxon>
        <taxon>Insecta</taxon>
        <taxon>Pterygota</taxon>
        <taxon>Neoptera</taxon>
        <taxon>Endopterygota</taxon>
        <taxon>Diptera</taxon>
        <taxon>Nematocera</taxon>
        <taxon>Culicoidea</taxon>
        <taxon>Culicidae</taxon>
        <taxon>Anophelinae</taxon>
        <taxon>Anopheles</taxon>
    </lineage>
</organism>
<evidence type="ECO:0000256" key="1">
    <source>
        <dbReference type="ARBA" id="ARBA00011764"/>
    </source>
</evidence>
<name>A0A2M4D166_ANODA</name>